<keyword evidence="2" id="KW-1003">Cell membrane</keyword>
<feature type="transmembrane region" description="Helical" evidence="6">
    <location>
        <begin position="259"/>
        <end position="284"/>
    </location>
</feature>
<feature type="transmembrane region" description="Helical" evidence="6">
    <location>
        <begin position="25"/>
        <end position="41"/>
    </location>
</feature>
<evidence type="ECO:0000256" key="2">
    <source>
        <dbReference type="ARBA" id="ARBA00022475"/>
    </source>
</evidence>
<evidence type="ECO:0000313" key="8">
    <source>
        <dbReference type="Proteomes" id="UP001241758"/>
    </source>
</evidence>
<evidence type="ECO:0000313" key="7">
    <source>
        <dbReference type="EMBL" id="MDI6097455.1"/>
    </source>
</evidence>
<feature type="transmembrane region" description="Helical" evidence="6">
    <location>
        <begin position="172"/>
        <end position="192"/>
    </location>
</feature>
<comment type="subcellular location">
    <subcellularLocation>
        <location evidence="1">Cell membrane</location>
        <topology evidence="1">Multi-pass membrane protein</topology>
    </subcellularLocation>
</comment>
<keyword evidence="5 6" id="KW-0472">Membrane</keyword>
<gene>
    <name evidence="7" type="ORF">QLQ12_02430</name>
</gene>
<name>A0ABT6WCL9_9ACTN</name>
<evidence type="ECO:0000256" key="3">
    <source>
        <dbReference type="ARBA" id="ARBA00022692"/>
    </source>
</evidence>
<evidence type="ECO:0000256" key="5">
    <source>
        <dbReference type="ARBA" id="ARBA00023136"/>
    </source>
</evidence>
<comment type="caution">
    <text evidence="7">The sequence shown here is derived from an EMBL/GenBank/DDBJ whole genome shotgun (WGS) entry which is preliminary data.</text>
</comment>
<dbReference type="InterPro" id="IPR001851">
    <property type="entry name" value="ABC_transp_permease"/>
</dbReference>
<dbReference type="Proteomes" id="UP001241758">
    <property type="component" value="Unassembled WGS sequence"/>
</dbReference>
<accession>A0ABT6WCL9</accession>
<feature type="transmembrane region" description="Helical" evidence="6">
    <location>
        <begin position="127"/>
        <end position="152"/>
    </location>
</feature>
<keyword evidence="8" id="KW-1185">Reference proteome</keyword>
<dbReference type="PANTHER" id="PTHR30482">
    <property type="entry name" value="HIGH-AFFINITY BRANCHED-CHAIN AMINO ACID TRANSPORT SYSTEM PERMEASE"/>
    <property type="match status" value="1"/>
</dbReference>
<feature type="transmembrane region" description="Helical" evidence="6">
    <location>
        <begin position="101"/>
        <end position="120"/>
    </location>
</feature>
<dbReference type="CDD" id="cd06581">
    <property type="entry name" value="TM_PBP1_LivM_like"/>
    <property type="match status" value="1"/>
</dbReference>
<dbReference type="PANTHER" id="PTHR30482:SF18">
    <property type="entry name" value="BRANCHED AMINO ACID TRANSPORT SYSTEM PERMEASE"/>
    <property type="match status" value="1"/>
</dbReference>
<sequence>MTERTHPGTVPDRPARRRAGRGRRWALAGLALGTLALPPLLPERHLATFVLLLLAATVTVGVSLLMGYAGQVSLGQASFYAIGAYTAGLLAVHGVPPLVGLALAPLIAAAAAVLLGAPLLRLRGHHLAFATLAVQLILLSLLAQADWAGGAIGLQGIPRLSLFGVELREDLGYAYAAWFVLAVAVLIARNVIESRAGRGLRAAAASETAAAASGVAVGRYRLAVFALSAAFAGLAGGVYAFYLGYLAPGSFPVLLSIEYVVMAVVGGLGTIAGPLVGATVIILLVQVLNTLGTQPGMPDYAPSVLSYAVYALVLVICVLFLPRGLVPALRSRVGRVVRP</sequence>
<feature type="transmembrane region" description="Helical" evidence="6">
    <location>
        <begin position="47"/>
        <end position="70"/>
    </location>
</feature>
<keyword evidence="3 6" id="KW-0812">Transmembrane</keyword>
<dbReference type="EMBL" id="JASCTH010000001">
    <property type="protein sequence ID" value="MDI6097455.1"/>
    <property type="molecule type" value="Genomic_DNA"/>
</dbReference>
<dbReference type="InterPro" id="IPR043428">
    <property type="entry name" value="LivM-like"/>
</dbReference>
<dbReference type="Pfam" id="PF02653">
    <property type="entry name" value="BPD_transp_2"/>
    <property type="match status" value="1"/>
</dbReference>
<evidence type="ECO:0000256" key="1">
    <source>
        <dbReference type="ARBA" id="ARBA00004651"/>
    </source>
</evidence>
<feature type="transmembrane region" description="Helical" evidence="6">
    <location>
        <begin position="304"/>
        <end position="322"/>
    </location>
</feature>
<dbReference type="RefSeq" id="WP_282756848.1">
    <property type="nucleotide sequence ID" value="NZ_JASCTH010000001.1"/>
</dbReference>
<evidence type="ECO:0000256" key="6">
    <source>
        <dbReference type="SAM" id="Phobius"/>
    </source>
</evidence>
<proteinExistence type="predicted"/>
<feature type="transmembrane region" description="Helical" evidence="6">
    <location>
        <begin position="223"/>
        <end position="247"/>
    </location>
</feature>
<reference evidence="7 8" key="1">
    <citation type="submission" date="2023-05" db="EMBL/GenBank/DDBJ databases">
        <title>Actinoplanes sp. NEAU-A12 genome sequencing.</title>
        <authorList>
            <person name="Wang Z.-S."/>
        </authorList>
    </citation>
    <scope>NUCLEOTIDE SEQUENCE [LARGE SCALE GENOMIC DNA]</scope>
    <source>
        <strain evidence="7 8">NEAU-A12</strain>
    </source>
</reference>
<organism evidence="7 8">
    <name type="scientific">Actinoplanes sandaracinus</name>
    <dbReference type="NCBI Taxonomy" id="3045177"/>
    <lineage>
        <taxon>Bacteria</taxon>
        <taxon>Bacillati</taxon>
        <taxon>Actinomycetota</taxon>
        <taxon>Actinomycetes</taxon>
        <taxon>Micromonosporales</taxon>
        <taxon>Micromonosporaceae</taxon>
        <taxon>Actinoplanes</taxon>
    </lineage>
</organism>
<protein>
    <submittedName>
        <fullName evidence="7">Branched-chain amino acid ABC transporter permease</fullName>
    </submittedName>
</protein>
<feature type="transmembrane region" description="Helical" evidence="6">
    <location>
        <begin position="77"/>
        <end position="95"/>
    </location>
</feature>
<keyword evidence="4 6" id="KW-1133">Transmembrane helix</keyword>
<evidence type="ECO:0000256" key="4">
    <source>
        <dbReference type="ARBA" id="ARBA00022989"/>
    </source>
</evidence>